<dbReference type="InterPro" id="IPR009075">
    <property type="entry name" value="AcylCo_DH/oxidase_C"/>
</dbReference>
<dbReference type="Proteomes" id="UP001269144">
    <property type="component" value="Unassembled WGS sequence"/>
</dbReference>
<dbReference type="EMBL" id="JAVQLW010000003">
    <property type="protein sequence ID" value="MDS9469316.1"/>
    <property type="molecule type" value="Genomic_DNA"/>
</dbReference>
<keyword evidence="3 5" id="KW-0285">Flavoprotein</keyword>
<gene>
    <name evidence="9" type="ORF">RGQ15_17275</name>
</gene>
<organism evidence="9 10">
    <name type="scientific">Paracoccus aurantius</name>
    <dbReference type="NCBI Taxonomy" id="3073814"/>
    <lineage>
        <taxon>Bacteria</taxon>
        <taxon>Pseudomonadati</taxon>
        <taxon>Pseudomonadota</taxon>
        <taxon>Alphaproteobacteria</taxon>
        <taxon>Rhodobacterales</taxon>
        <taxon>Paracoccaceae</taxon>
        <taxon>Paracoccus</taxon>
    </lineage>
</organism>
<accession>A0ABU2HW83</accession>
<keyword evidence="4 5" id="KW-0274">FAD</keyword>
<dbReference type="InterPro" id="IPR006091">
    <property type="entry name" value="Acyl-CoA_Oxase/DH_mid-dom"/>
</dbReference>
<keyword evidence="10" id="KW-1185">Reference proteome</keyword>
<dbReference type="PANTHER" id="PTHR43884">
    <property type="entry name" value="ACYL-COA DEHYDROGENASE"/>
    <property type="match status" value="1"/>
</dbReference>
<dbReference type="InterPro" id="IPR046373">
    <property type="entry name" value="Acyl-CoA_Oxase/DH_mid-dom_sf"/>
</dbReference>
<dbReference type="Gene3D" id="1.20.140.10">
    <property type="entry name" value="Butyryl-CoA Dehydrogenase, subunit A, domain 3"/>
    <property type="match status" value="1"/>
</dbReference>
<evidence type="ECO:0000313" key="9">
    <source>
        <dbReference type="EMBL" id="MDS9469316.1"/>
    </source>
</evidence>
<dbReference type="RefSeq" id="WP_311161907.1">
    <property type="nucleotide sequence ID" value="NZ_JAVQLW010000003.1"/>
</dbReference>
<evidence type="ECO:0000259" key="8">
    <source>
        <dbReference type="Pfam" id="PF02771"/>
    </source>
</evidence>
<proteinExistence type="inferred from homology"/>
<evidence type="ECO:0000256" key="5">
    <source>
        <dbReference type="RuleBase" id="RU362125"/>
    </source>
</evidence>
<dbReference type="PANTHER" id="PTHR43884:SF40">
    <property type="entry name" value="ACYL-COA DEHYDROGENASE"/>
    <property type="match status" value="1"/>
</dbReference>
<dbReference type="SUPFAM" id="SSF56645">
    <property type="entry name" value="Acyl-CoA dehydrogenase NM domain-like"/>
    <property type="match status" value="1"/>
</dbReference>
<dbReference type="PROSITE" id="PS00072">
    <property type="entry name" value="ACYL_COA_DH_1"/>
    <property type="match status" value="1"/>
</dbReference>
<dbReference type="Pfam" id="PF02771">
    <property type="entry name" value="Acyl-CoA_dh_N"/>
    <property type="match status" value="1"/>
</dbReference>
<dbReference type="PROSITE" id="PS00073">
    <property type="entry name" value="ACYL_COA_DH_2"/>
    <property type="match status" value="1"/>
</dbReference>
<dbReference type="InterPro" id="IPR036250">
    <property type="entry name" value="AcylCo_DH-like_C"/>
</dbReference>
<evidence type="ECO:0000256" key="2">
    <source>
        <dbReference type="ARBA" id="ARBA00009347"/>
    </source>
</evidence>
<dbReference type="InterPro" id="IPR006089">
    <property type="entry name" value="Acyl-CoA_DH_CS"/>
</dbReference>
<dbReference type="Pfam" id="PF00441">
    <property type="entry name" value="Acyl-CoA_dh_1"/>
    <property type="match status" value="1"/>
</dbReference>
<keyword evidence="5" id="KW-0560">Oxidoreductase</keyword>
<dbReference type="Gene3D" id="2.40.110.10">
    <property type="entry name" value="Butyryl-CoA Dehydrogenase, subunit A, domain 2"/>
    <property type="match status" value="1"/>
</dbReference>
<evidence type="ECO:0000259" key="7">
    <source>
        <dbReference type="Pfam" id="PF02770"/>
    </source>
</evidence>
<dbReference type="InterPro" id="IPR009100">
    <property type="entry name" value="AcylCoA_DH/oxidase_NM_dom_sf"/>
</dbReference>
<evidence type="ECO:0000256" key="3">
    <source>
        <dbReference type="ARBA" id="ARBA00022630"/>
    </source>
</evidence>
<feature type="domain" description="Acyl-CoA oxidase/dehydrogenase middle" evidence="7">
    <location>
        <begin position="121"/>
        <end position="220"/>
    </location>
</feature>
<comment type="similarity">
    <text evidence="2 5">Belongs to the acyl-CoA dehydrogenase family.</text>
</comment>
<dbReference type="InterPro" id="IPR013786">
    <property type="entry name" value="AcylCoA_DH/ox_N"/>
</dbReference>
<sequence>MYFGLSDEQEMIVSTVRSFVENEIYPHEALVERTGEVPEEIAQDIKRKCIDIGFYASNFPESVGGPGLSHLEFALVERELGRGSMALTHFFGRPQNILMACKDEQVERYLMPAVRGEKMDALAMTEPDAGSDVRGMKCTATRDGGDWVLNGSKHFISGAEHADFFIVFAATGVDETPKGPKKRITCFLVDRGTPGFEVRNGYNSVSHRGYKNCVLYFDQCRLSDSQVLGEVDGGFQVMNEWLYATRITVATMCVGRARRVFDLAVDFAANRKQFGQEIAKFQGVGFQIADMVTEIDAADWLTLASAWRLDQGLPANREIASAKVYASEMLARVTDRALQIHGGMGLMDELPIERFWRDARVERIWDGTSEIQRHIISREIFRPLGA</sequence>
<dbReference type="InterPro" id="IPR037069">
    <property type="entry name" value="AcylCoA_DH/ox_N_sf"/>
</dbReference>
<feature type="domain" description="Acyl-CoA dehydrogenase/oxidase N-terminal" evidence="8">
    <location>
        <begin position="6"/>
        <end position="117"/>
    </location>
</feature>
<dbReference type="PIRSF" id="PIRSF016578">
    <property type="entry name" value="HsaA"/>
    <property type="match status" value="1"/>
</dbReference>
<comment type="caution">
    <text evidence="9">The sequence shown here is derived from an EMBL/GenBank/DDBJ whole genome shotgun (WGS) entry which is preliminary data.</text>
</comment>
<feature type="domain" description="Acyl-CoA dehydrogenase/oxidase C-terminal" evidence="6">
    <location>
        <begin position="233"/>
        <end position="380"/>
    </location>
</feature>
<protein>
    <submittedName>
        <fullName evidence="9">Acyl-CoA dehydrogenase family protein</fullName>
    </submittedName>
</protein>
<evidence type="ECO:0000313" key="10">
    <source>
        <dbReference type="Proteomes" id="UP001269144"/>
    </source>
</evidence>
<reference evidence="10" key="1">
    <citation type="submission" date="2023-07" db="EMBL/GenBank/DDBJ databases">
        <title>Paracoccus sp. MBLB3053 whole genome sequence.</title>
        <authorList>
            <person name="Hwang C.Y."/>
            <person name="Cho E.-S."/>
            <person name="Seo M.-J."/>
        </authorList>
    </citation>
    <scope>NUCLEOTIDE SEQUENCE [LARGE SCALE GENOMIC DNA]</scope>
    <source>
        <strain evidence="10">MBLB3053</strain>
    </source>
</reference>
<dbReference type="Gene3D" id="1.10.540.10">
    <property type="entry name" value="Acyl-CoA dehydrogenase/oxidase, N-terminal domain"/>
    <property type="match status" value="1"/>
</dbReference>
<evidence type="ECO:0000256" key="1">
    <source>
        <dbReference type="ARBA" id="ARBA00001974"/>
    </source>
</evidence>
<comment type="cofactor">
    <cofactor evidence="1 5">
        <name>FAD</name>
        <dbReference type="ChEBI" id="CHEBI:57692"/>
    </cofactor>
</comment>
<name>A0ABU2HW83_9RHOB</name>
<dbReference type="SUPFAM" id="SSF47203">
    <property type="entry name" value="Acyl-CoA dehydrogenase C-terminal domain-like"/>
    <property type="match status" value="1"/>
</dbReference>
<dbReference type="Pfam" id="PF02770">
    <property type="entry name" value="Acyl-CoA_dh_M"/>
    <property type="match status" value="1"/>
</dbReference>
<evidence type="ECO:0000256" key="4">
    <source>
        <dbReference type="ARBA" id="ARBA00022827"/>
    </source>
</evidence>
<evidence type="ECO:0000259" key="6">
    <source>
        <dbReference type="Pfam" id="PF00441"/>
    </source>
</evidence>